<comment type="subcellular location">
    <subcellularLocation>
        <location evidence="3">Cytoplasm</location>
    </subcellularLocation>
    <subcellularLocation>
        <location evidence="3">Nucleus</location>
    </subcellularLocation>
</comment>
<dbReference type="InterPro" id="IPR032710">
    <property type="entry name" value="NTF2-like_dom_sf"/>
</dbReference>
<dbReference type="PROSITE" id="PS50177">
    <property type="entry name" value="NTF2_DOMAIN"/>
    <property type="match status" value="1"/>
</dbReference>
<accession>A0A4Y7TPN5</accession>
<dbReference type="GO" id="GO:0005635">
    <property type="term" value="C:nuclear envelope"/>
    <property type="evidence" value="ECO:0007669"/>
    <property type="project" value="UniProtKB-ARBA"/>
</dbReference>
<evidence type="ECO:0000256" key="3">
    <source>
        <dbReference type="RuleBase" id="RU369002"/>
    </source>
</evidence>
<dbReference type="Proteomes" id="UP000298030">
    <property type="component" value="Unassembled WGS sequence"/>
</dbReference>
<dbReference type="GO" id="GO:0051028">
    <property type="term" value="P:mRNA transport"/>
    <property type="evidence" value="ECO:0007669"/>
    <property type="project" value="UniProtKB-UniRule"/>
</dbReference>
<dbReference type="InterPro" id="IPR002075">
    <property type="entry name" value="NTF2_dom"/>
</dbReference>
<comment type="caution">
    <text evidence="5">The sequence shown here is derived from an EMBL/GenBank/DDBJ whole genome shotgun (WGS) entry which is preliminary data.</text>
</comment>
<dbReference type="PANTHER" id="PTHR12612">
    <property type="entry name" value="NUCLEAR TRANSPORT FACTOR 2"/>
    <property type="match status" value="1"/>
</dbReference>
<protein>
    <recommendedName>
        <fullName evidence="2 3">Nuclear transport factor 2</fullName>
        <shortName evidence="3">NTF-2</shortName>
    </recommendedName>
</protein>
<feature type="domain" description="NTF2" evidence="4">
    <location>
        <begin position="8"/>
        <end position="120"/>
    </location>
</feature>
<keyword evidence="6" id="KW-1185">Reference proteome</keyword>
<dbReference type="GO" id="GO:0005737">
    <property type="term" value="C:cytoplasm"/>
    <property type="evidence" value="ECO:0007669"/>
    <property type="project" value="UniProtKB-SubCell"/>
</dbReference>
<dbReference type="OrthoDB" id="6507044at2759"/>
<name>A0A4Y7TPN5_COPMI</name>
<dbReference type="EMBL" id="QPFP01000006">
    <property type="protein sequence ID" value="TEB36160.1"/>
    <property type="molecule type" value="Genomic_DNA"/>
</dbReference>
<dbReference type="FunFam" id="3.10.450.50:FF:000005">
    <property type="entry name" value="Nuclear transport factor 2"/>
    <property type="match status" value="1"/>
</dbReference>
<dbReference type="AlphaFoldDB" id="A0A4Y7TPN5"/>
<evidence type="ECO:0000259" key="4">
    <source>
        <dbReference type="PROSITE" id="PS50177"/>
    </source>
</evidence>
<dbReference type="Gene3D" id="3.10.450.50">
    <property type="match status" value="1"/>
</dbReference>
<dbReference type="Pfam" id="PF02136">
    <property type="entry name" value="NTF2"/>
    <property type="match status" value="1"/>
</dbReference>
<sequence length="123" mass="13960">MSQDFASVGQQFAKFYYEKFDSDRSQLAPLYRDFSMLTFEGQPFQGTQAIIEKLTSLSFQKVAHQVSSMDVQPSSDGKILVHVCGFLQVDGGENHLPYNQVFQLVPEGSTYYVLNDMFRLNLA</sequence>
<reference evidence="5 6" key="1">
    <citation type="journal article" date="2019" name="Nat. Ecol. Evol.">
        <title>Megaphylogeny resolves global patterns of mushroom evolution.</title>
        <authorList>
            <person name="Varga T."/>
            <person name="Krizsan K."/>
            <person name="Foldi C."/>
            <person name="Dima B."/>
            <person name="Sanchez-Garcia M."/>
            <person name="Sanchez-Ramirez S."/>
            <person name="Szollosi G.J."/>
            <person name="Szarkandi J.G."/>
            <person name="Papp V."/>
            <person name="Albert L."/>
            <person name="Andreopoulos W."/>
            <person name="Angelini C."/>
            <person name="Antonin V."/>
            <person name="Barry K.W."/>
            <person name="Bougher N.L."/>
            <person name="Buchanan P."/>
            <person name="Buyck B."/>
            <person name="Bense V."/>
            <person name="Catcheside P."/>
            <person name="Chovatia M."/>
            <person name="Cooper J."/>
            <person name="Damon W."/>
            <person name="Desjardin D."/>
            <person name="Finy P."/>
            <person name="Geml J."/>
            <person name="Haridas S."/>
            <person name="Hughes K."/>
            <person name="Justo A."/>
            <person name="Karasinski D."/>
            <person name="Kautmanova I."/>
            <person name="Kiss B."/>
            <person name="Kocsube S."/>
            <person name="Kotiranta H."/>
            <person name="LaButti K.M."/>
            <person name="Lechner B.E."/>
            <person name="Liimatainen K."/>
            <person name="Lipzen A."/>
            <person name="Lukacs Z."/>
            <person name="Mihaltcheva S."/>
            <person name="Morgado L.N."/>
            <person name="Niskanen T."/>
            <person name="Noordeloos M.E."/>
            <person name="Ohm R.A."/>
            <person name="Ortiz-Santana B."/>
            <person name="Ovrebo C."/>
            <person name="Racz N."/>
            <person name="Riley R."/>
            <person name="Savchenko A."/>
            <person name="Shiryaev A."/>
            <person name="Soop K."/>
            <person name="Spirin V."/>
            <person name="Szebenyi C."/>
            <person name="Tomsovsky M."/>
            <person name="Tulloss R.E."/>
            <person name="Uehling J."/>
            <person name="Grigoriev I.V."/>
            <person name="Vagvolgyi C."/>
            <person name="Papp T."/>
            <person name="Martin F.M."/>
            <person name="Miettinen O."/>
            <person name="Hibbett D.S."/>
            <person name="Nagy L.G."/>
        </authorList>
    </citation>
    <scope>NUCLEOTIDE SEQUENCE [LARGE SCALE GENOMIC DNA]</scope>
    <source>
        <strain evidence="5 6">FP101781</strain>
    </source>
</reference>
<evidence type="ECO:0000256" key="2">
    <source>
        <dbReference type="ARBA" id="ARBA00026247"/>
    </source>
</evidence>
<evidence type="ECO:0000256" key="1">
    <source>
        <dbReference type="ARBA" id="ARBA00022490"/>
    </source>
</evidence>
<gene>
    <name evidence="5" type="ORF">FA13DRAFT_1727725</name>
</gene>
<dbReference type="InterPro" id="IPR018222">
    <property type="entry name" value="Nuclear_transport_factor_2_euk"/>
</dbReference>
<evidence type="ECO:0000313" key="5">
    <source>
        <dbReference type="EMBL" id="TEB36160.1"/>
    </source>
</evidence>
<evidence type="ECO:0000313" key="6">
    <source>
        <dbReference type="Proteomes" id="UP000298030"/>
    </source>
</evidence>
<dbReference type="STRING" id="71717.A0A4Y7TPN5"/>
<organism evidence="5 6">
    <name type="scientific">Coprinellus micaceus</name>
    <name type="common">Glistening ink-cap mushroom</name>
    <name type="synonym">Coprinus micaceus</name>
    <dbReference type="NCBI Taxonomy" id="71717"/>
    <lineage>
        <taxon>Eukaryota</taxon>
        <taxon>Fungi</taxon>
        <taxon>Dikarya</taxon>
        <taxon>Basidiomycota</taxon>
        <taxon>Agaricomycotina</taxon>
        <taxon>Agaricomycetes</taxon>
        <taxon>Agaricomycetidae</taxon>
        <taxon>Agaricales</taxon>
        <taxon>Agaricineae</taxon>
        <taxon>Psathyrellaceae</taxon>
        <taxon>Coprinellus</taxon>
    </lineage>
</organism>
<dbReference type="CDD" id="cd00780">
    <property type="entry name" value="NTF2"/>
    <property type="match status" value="1"/>
</dbReference>
<keyword evidence="1 3" id="KW-0963">Cytoplasm</keyword>
<comment type="function">
    <text evidence="3">Has a role in nuclear-cytoplasmic transport of proteins and mRNAs.</text>
</comment>
<dbReference type="SUPFAM" id="SSF54427">
    <property type="entry name" value="NTF2-like"/>
    <property type="match status" value="1"/>
</dbReference>
<keyword evidence="3" id="KW-0539">Nucleus</keyword>
<dbReference type="GO" id="GO:0006606">
    <property type="term" value="P:protein import into nucleus"/>
    <property type="evidence" value="ECO:0007669"/>
    <property type="project" value="UniProtKB-ARBA"/>
</dbReference>
<dbReference type="InterPro" id="IPR045875">
    <property type="entry name" value="NTF2"/>
</dbReference>
<keyword evidence="3" id="KW-0653">Protein transport</keyword>
<keyword evidence="3" id="KW-0813">Transport</keyword>
<proteinExistence type="predicted"/>